<evidence type="ECO:0000313" key="6">
    <source>
        <dbReference type="EMBL" id="PSC05221.1"/>
    </source>
</evidence>
<dbReference type="GO" id="GO:0005198">
    <property type="term" value="F:structural molecule activity"/>
    <property type="evidence" value="ECO:0007669"/>
    <property type="project" value="InterPro"/>
</dbReference>
<reference evidence="7" key="1">
    <citation type="submission" date="2018-03" db="EMBL/GenBank/DDBJ databases">
        <authorList>
            <person name="Sun L."/>
            <person name="Liu H."/>
            <person name="Chen W."/>
            <person name="Huang K."/>
            <person name="Liu W."/>
            <person name="Gao X."/>
        </authorList>
    </citation>
    <scope>NUCLEOTIDE SEQUENCE [LARGE SCALE GENOMIC DNA]</scope>
    <source>
        <strain evidence="7">SH9</strain>
    </source>
</reference>
<dbReference type="SUPFAM" id="SSF64518">
    <property type="entry name" value="Phase 1 flagellin"/>
    <property type="match status" value="1"/>
</dbReference>
<dbReference type="PANTHER" id="PTHR42792:SF2">
    <property type="entry name" value="FLAGELLIN"/>
    <property type="match status" value="1"/>
</dbReference>
<keyword evidence="7" id="KW-1185">Reference proteome</keyword>
<dbReference type="InterPro" id="IPR001492">
    <property type="entry name" value="Flagellin"/>
</dbReference>
<organism evidence="6 7">
    <name type="scientific">Alsobacter soli</name>
    <dbReference type="NCBI Taxonomy" id="2109933"/>
    <lineage>
        <taxon>Bacteria</taxon>
        <taxon>Pseudomonadati</taxon>
        <taxon>Pseudomonadota</taxon>
        <taxon>Alphaproteobacteria</taxon>
        <taxon>Hyphomicrobiales</taxon>
        <taxon>Alsobacteraceae</taxon>
        <taxon>Alsobacter</taxon>
    </lineage>
</organism>
<gene>
    <name evidence="6" type="ORF">SLNSH_10445</name>
</gene>
<comment type="caution">
    <text evidence="6">The sequence shown here is derived from an EMBL/GenBank/DDBJ whole genome shotgun (WGS) entry which is preliminary data.</text>
</comment>
<protein>
    <recommendedName>
        <fullName evidence="5">Flagellin N-terminal domain-containing protein</fullName>
    </recommendedName>
</protein>
<comment type="similarity">
    <text evidence="3">Belongs to the bacterial flagellin family.</text>
</comment>
<accession>A0A2T1HUA4</accession>
<dbReference type="RefSeq" id="WP_106336764.1">
    <property type="nucleotide sequence ID" value="NZ_PVZS01000009.1"/>
</dbReference>
<dbReference type="EMBL" id="PVZS01000009">
    <property type="protein sequence ID" value="PSC05221.1"/>
    <property type="molecule type" value="Genomic_DNA"/>
</dbReference>
<evidence type="ECO:0000313" key="7">
    <source>
        <dbReference type="Proteomes" id="UP000239772"/>
    </source>
</evidence>
<name>A0A2T1HUA4_9HYPH</name>
<evidence type="ECO:0000256" key="3">
    <source>
        <dbReference type="ARBA" id="ARBA00005709"/>
    </source>
</evidence>
<comment type="subcellular location">
    <subcellularLocation>
        <location evidence="1">Bacterial flagellum</location>
    </subcellularLocation>
    <subcellularLocation>
        <location evidence="2">Secreted</location>
    </subcellularLocation>
</comment>
<dbReference type="OrthoDB" id="9808068at2"/>
<evidence type="ECO:0000256" key="4">
    <source>
        <dbReference type="ARBA" id="ARBA00023143"/>
    </source>
</evidence>
<dbReference type="PANTHER" id="PTHR42792">
    <property type="entry name" value="FLAGELLIN"/>
    <property type="match status" value="1"/>
</dbReference>
<evidence type="ECO:0000259" key="5">
    <source>
        <dbReference type="Pfam" id="PF00669"/>
    </source>
</evidence>
<dbReference type="InterPro" id="IPR001029">
    <property type="entry name" value="Flagellin_N"/>
</dbReference>
<sequence>MPTPISGQMRASLLAVTSLNDDITTAQTRLNTGRKVNTALDDPATYFKAQNLTSRASALDLVNQNIALTMSNVKTADSAMSTMLKNMNAQLSAMKDARSVPVGANAAAVNVTGKVIWASLTDSMVDTAANISNANKFQDQDVLSFTITDSSGVAQTRYFKAVSAAPVNTTTDGSSAANAFQFNTVQDLRDQLKAAFGTATITTNGMAAGGGFKLQLVDPTKTLKIEQTGNAGAAANNVFADLTSIFGAPMTTSVLGTGNSNMYAPTPATANQDALDTRRSLADGYITMLNQLDALVKDAFVPGLTNLLTDNTNGNIVNLSPDGSTKQKIVLSQKLDPASLGFNWNGTTSTDIGANFNNDGVMDAAIGKMTTAIQAVTRLQKSLANQSSMLNNRTEFNKALVANLNGGADLLTAADATAEAANLAALQTRQSFATNNMASTKQAESGLIQLLR</sequence>
<proteinExistence type="inferred from homology"/>
<dbReference type="Proteomes" id="UP000239772">
    <property type="component" value="Unassembled WGS sequence"/>
</dbReference>
<dbReference type="Pfam" id="PF00669">
    <property type="entry name" value="Flagellin_N"/>
    <property type="match status" value="1"/>
</dbReference>
<dbReference type="AlphaFoldDB" id="A0A2T1HUA4"/>
<feature type="domain" description="Flagellin N-terminal" evidence="5">
    <location>
        <begin position="16"/>
        <end position="88"/>
    </location>
</feature>
<dbReference type="GO" id="GO:0009288">
    <property type="term" value="C:bacterial-type flagellum"/>
    <property type="evidence" value="ECO:0007669"/>
    <property type="project" value="UniProtKB-SubCell"/>
</dbReference>
<dbReference type="GO" id="GO:0005576">
    <property type="term" value="C:extracellular region"/>
    <property type="evidence" value="ECO:0007669"/>
    <property type="project" value="UniProtKB-SubCell"/>
</dbReference>
<evidence type="ECO:0000256" key="2">
    <source>
        <dbReference type="ARBA" id="ARBA00004613"/>
    </source>
</evidence>
<keyword evidence="4" id="KW-0975">Bacterial flagellum</keyword>
<evidence type="ECO:0000256" key="1">
    <source>
        <dbReference type="ARBA" id="ARBA00004365"/>
    </source>
</evidence>